<evidence type="ECO:0000313" key="1">
    <source>
        <dbReference type="EMBL" id="JAH18834.1"/>
    </source>
</evidence>
<reference evidence="1" key="2">
    <citation type="journal article" date="2015" name="Fish Shellfish Immunol.">
        <title>Early steps in the European eel (Anguilla anguilla)-Vibrio vulnificus interaction in the gills: Role of the RtxA13 toxin.</title>
        <authorList>
            <person name="Callol A."/>
            <person name="Pajuelo D."/>
            <person name="Ebbesson L."/>
            <person name="Teles M."/>
            <person name="MacKenzie S."/>
            <person name="Amaro C."/>
        </authorList>
    </citation>
    <scope>NUCLEOTIDE SEQUENCE</scope>
</reference>
<dbReference type="AlphaFoldDB" id="A0A0E9QPW9"/>
<sequence>MHCPLLMGVTMHATTLHCHLHCHRASWTISVGNKGHSLLN</sequence>
<proteinExistence type="predicted"/>
<dbReference type="EMBL" id="GBXM01089743">
    <property type="protein sequence ID" value="JAH18834.1"/>
    <property type="molecule type" value="Transcribed_RNA"/>
</dbReference>
<name>A0A0E9QPW9_ANGAN</name>
<organism evidence="1">
    <name type="scientific">Anguilla anguilla</name>
    <name type="common">European freshwater eel</name>
    <name type="synonym">Muraena anguilla</name>
    <dbReference type="NCBI Taxonomy" id="7936"/>
    <lineage>
        <taxon>Eukaryota</taxon>
        <taxon>Metazoa</taxon>
        <taxon>Chordata</taxon>
        <taxon>Craniata</taxon>
        <taxon>Vertebrata</taxon>
        <taxon>Euteleostomi</taxon>
        <taxon>Actinopterygii</taxon>
        <taxon>Neopterygii</taxon>
        <taxon>Teleostei</taxon>
        <taxon>Anguilliformes</taxon>
        <taxon>Anguillidae</taxon>
        <taxon>Anguilla</taxon>
    </lineage>
</organism>
<accession>A0A0E9QPW9</accession>
<reference evidence="1" key="1">
    <citation type="submission" date="2014-11" db="EMBL/GenBank/DDBJ databases">
        <authorList>
            <person name="Amaro Gonzalez C."/>
        </authorList>
    </citation>
    <scope>NUCLEOTIDE SEQUENCE</scope>
</reference>
<protein>
    <submittedName>
        <fullName evidence="1">Uncharacterized protein</fullName>
    </submittedName>
</protein>